<dbReference type="PANTHER" id="PTHR34478">
    <property type="entry name" value="PROTEIN LEMA"/>
    <property type="match status" value="1"/>
</dbReference>
<feature type="region of interest" description="Disordered" evidence="6">
    <location>
        <begin position="176"/>
        <end position="196"/>
    </location>
</feature>
<keyword evidence="3 7" id="KW-0812">Transmembrane</keyword>
<dbReference type="EMBL" id="PEYO01000022">
    <property type="protein sequence ID" value="PIU03133.1"/>
    <property type="molecule type" value="Genomic_DNA"/>
</dbReference>
<dbReference type="SUPFAM" id="SSF140478">
    <property type="entry name" value="LemA-like"/>
    <property type="match status" value="1"/>
</dbReference>
<comment type="subcellular location">
    <subcellularLocation>
        <location evidence="1">Membrane</location>
        <topology evidence="1">Single-pass membrane protein</topology>
    </subcellularLocation>
</comment>
<comment type="caution">
    <text evidence="8">The sequence shown here is derived from an EMBL/GenBank/DDBJ whole genome shotgun (WGS) entry which is preliminary data.</text>
</comment>
<dbReference type="Pfam" id="PF04011">
    <property type="entry name" value="LemA"/>
    <property type="match status" value="1"/>
</dbReference>
<protein>
    <recommendedName>
        <fullName evidence="10">LemA family protein</fullName>
    </recommendedName>
</protein>
<organism evidence="8 9">
    <name type="scientific">Candidatus Shapirobacteria bacterium CG08_land_8_20_14_0_20_39_18</name>
    <dbReference type="NCBI Taxonomy" id="1974883"/>
    <lineage>
        <taxon>Bacteria</taxon>
        <taxon>Candidatus Shapironibacteriota</taxon>
    </lineage>
</organism>
<gene>
    <name evidence="8" type="ORF">COT44_04520</name>
</gene>
<dbReference type="GO" id="GO:0016020">
    <property type="term" value="C:membrane"/>
    <property type="evidence" value="ECO:0007669"/>
    <property type="project" value="UniProtKB-SubCell"/>
</dbReference>
<sequence length="196" mass="21678">MIFLPIILILIVAGYLVSVYNSLQTTKTRIKASIQEIGNQLKRQTDLIPNLIESVKGYMKHEKDIFDKLTEARKSVAGALESGQAQKLVDASQKLQTALGPIRAVFESTPQLQAAGPTGQLMSELTDTADKVMYSRRTLIDLTADYNIKIVTFPSNFVANMFGFKAEPGLMLPEEESEALEVSKEDLTTPKVDLEK</sequence>
<evidence type="ECO:0000256" key="2">
    <source>
        <dbReference type="ARBA" id="ARBA00008854"/>
    </source>
</evidence>
<dbReference type="PANTHER" id="PTHR34478:SF1">
    <property type="entry name" value="PROTEIN LEMA"/>
    <property type="match status" value="1"/>
</dbReference>
<evidence type="ECO:0000256" key="3">
    <source>
        <dbReference type="ARBA" id="ARBA00022692"/>
    </source>
</evidence>
<keyword evidence="4 7" id="KW-1133">Transmembrane helix</keyword>
<dbReference type="InterPro" id="IPR023353">
    <property type="entry name" value="LemA-like_dom_sf"/>
</dbReference>
<evidence type="ECO:0000313" key="9">
    <source>
        <dbReference type="Proteomes" id="UP000228996"/>
    </source>
</evidence>
<dbReference type="Gene3D" id="1.20.1440.20">
    <property type="entry name" value="LemA-like domain"/>
    <property type="match status" value="1"/>
</dbReference>
<evidence type="ECO:0000256" key="4">
    <source>
        <dbReference type="ARBA" id="ARBA00022989"/>
    </source>
</evidence>
<dbReference type="AlphaFoldDB" id="A0A2M6XBY8"/>
<accession>A0A2M6XBY8</accession>
<feature type="transmembrane region" description="Helical" evidence="7">
    <location>
        <begin position="6"/>
        <end position="23"/>
    </location>
</feature>
<dbReference type="Proteomes" id="UP000228996">
    <property type="component" value="Unassembled WGS sequence"/>
</dbReference>
<evidence type="ECO:0000256" key="5">
    <source>
        <dbReference type="ARBA" id="ARBA00023136"/>
    </source>
</evidence>
<comment type="similarity">
    <text evidence="2">Belongs to the LemA family.</text>
</comment>
<evidence type="ECO:0008006" key="10">
    <source>
        <dbReference type="Google" id="ProtNLM"/>
    </source>
</evidence>
<dbReference type="InterPro" id="IPR007156">
    <property type="entry name" value="MamQ_LemA"/>
</dbReference>
<name>A0A2M6XBY8_9BACT</name>
<evidence type="ECO:0000256" key="7">
    <source>
        <dbReference type="SAM" id="Phobius"/>
    </source>
</evidence>
<evidence type="ECO:0000256" key="1">
    <source>
        <dbReference type="ARBA" id="ARBA00004167"/>
    </source>
</evidence>
<evidence type="ECO:0000256" key="6">
    <source>
        <dbReference type="SAM" id="MobiDB-lite"/>
    </source>
</evidence>
<evidence type="ECO:0000313" key="8">
    <source>
        <dbReference type="EMBL" id="PIU03133.1"/>
    </source>
</evidence>
<keyword evidence="5 7" id="KW-0472">Membrane</keyword>
<proteinExistence type="inferred from homology"/>
<reference evidence="9" key="1">
    <citation type="submission" date="2017-09" db="EMBL/GenBank/DDBJ databases">
        <title>Depth-based differentiation of microbial function through sediment-hosted aquifers and enrichment of novel symbionts in the deep terrestrial subsurface.</title>
        <authorList>
            <person name="Probst A.J."/>
            <person name="Ladd B."/>
            <person name="Jarett J.K."/>
            <person name="Geller-Mcgrath D.E."/>
            <person name="Sieber C.M.K."/>
            <person name="Emerson J.B."/>
            <person name="Anantharaman K."/>
            <person name="Thomas B.C."/>
            <person name="Malmstrom R."/>
            <person name="Stieglmeier M."/>
            <person name="Klingl A."/>
            <person name="Woyke T."/>
            <person name="Ryan C.M."/>
            <person name="Banfield J.F."/>
        </authorList>
    </citation>
    <scope>NUCLEOTIDE SEQUENCE [LARGE SCALE GENOMIC DNA]</scope>
</reference>
<feature type="compositionally biased region" description="Basic and acidic residues" evidence="6">
    <location>
        <begin position="181"/>
        <end position="196"/>
    </location>
</feature>